<keyword evidence="4" id="KW-0819">tRNA processing</keyword>
<evidence type="ECO:0000313" key="10">
    <source>
        <dbReference type="Proteomes" id="UP001209570"/>
    </source>
</evidence>
<feature type="region of interest" description="Disordered" evidence="7">
    <location>
        <begin position="386"/>
        <end position="414"/>
    </location>
</feature>
<name>A0AAD5LQY3_PYTIN</name>
<dbReference type="InterPro" id="IPR002110">
    <property type="entry name" value="Ankyrin_rpt"/>
</dbReference>
<dbReference type="InterPro" id="IPR035587">
    <property type="entry name" value="DUS-like_FMN-bd"/>
</dbReference>
<dbReference type="SUPFAM" id="SSF48403">
    <property type="entry name" value="Ankyrin repeat"/>
    <property type="match status" value="1"/>
</dbReference>
<dbReference type="InterPro" id="IPR036236">
    <property type="entry name" value="Znf_C2H2_sf"/>
</dbReference>
<evidence type="ECO:0000256" key="2">
    <source>
        <dbReference type="ARBA" id="ARBA00022630"/>
    </source>
</evidence>
<dbReference type="GO" id="GO:0050660">
    <property type="term" value="F:flavin adenine dinucleotide binding"/>
    <property type="evidence" value="ECO:0007669"/>
    <property type="project" value="InterPro"/>
</dbReference>
<dbReference type="Gene3D" id="1.25.40.20">
    <property type="entry name" value="Ankyrin repeat-containing domain"/>
    <property type="match status" value="3"/>
</dbReference>
<evidence type="ECO:0000313" key="9">
    <source>
        <dbReference type="EMBL" id="KAJ0409663.1"/>
    </source>
</evidence>
<dbReference type="InterPro" id="IPR040442">
    <property type="entry name" value="Pyrv_kinase-like_dom_sf"/>
</dbReference>
<proteinExistence type="predicted"/>
<organism evidence="9 10">
    <name type="scientific">Pythium insidiosum</name>
    <name type="common">Pythiosis disease agent</name>
    <dbReference type="NCBI Taxonomy" id="114742"/>
    <lineage>
        <taxon>Eukaryota</taxon>
        <taxon>Sar</taxon>
        <taxon>Stramenopiles</taxon>
        <taxon>Oomycota</taxon>
        <taxon>Peronosporomycetes</taxon>
        <taxon>Pythiales</taxon>
        <taxon>Pythiaceae</taxon>
        <taxon>Pythium</taxon>
    </lineage>
</organism>
<evidence type="ECO:0000256" key="1">
    <source>
        <dbReference type="ARBA" id="ARBA00001917"/>
    </source>
</evidence>
<dbReference type="InterPro" id="IPR013785">
    <property type="entry name" value="Aldolase_TIM"/>
</dbReference>
<dbReference type="Gene3D" id="3.30.160.60">
    <property type="entry name" value="Classic Zinc Finger"/>
    <property type="match status" value="1"/>
</dbReference>
<feature type="compositionally biased region" description="Polar residues" evidence="7">
    <location>
        <begin position="390"/>
        <end position="407"/>
    </location>
</feature>
<dbReference type="Proteomes" id="UP001209570">
    <property type="component" value="Unassembled WGS sequence"/>
</dbReference>
<keyword evidence="6" id="KW-0040">ANK repeat</keyword>
<keyword evidence="2" id="KW-0285">Flavoprotein</keyword>
<dbReference type="InterPro" id="IPR036770">
    <property type="entry name" value="Ankyrin_rpt-contain_sf"/>
</dbReference>
<dbReference type="SUPFAM" id="SSF57667">
    <property type="entry name" value="beta-beta-alpha zinc fingers"/>
    <property type="match status" value="1"/>
</dbReference>
<dbReference type="GO" id="GO:0003676">
    <property type="term" value="F:nucleic acid binding"/>
    <property type="evidence" value="ECO:0007669"/>
    <property type="project" value="InterPro"/>
</dbReference>
<keyword evidence="3" id="KW-0288">FMN</keyword>
<dbReference type="GO" id="GO:0005737">
    <property type="term" value="C:cytoplasm"/>
    <property type="evidence" value="ECO:0007669"/>
    <property type="project" value="TreeGrafter"/>
</dbReference>
<evidence type="ECO:0000256" key="6">
    <source>
        <dbReference type="PROSITE-ProRule" id="PRU00023"/>
    </source>
</evidence>
<dbReference type="Pfam" id="PF01207">
    <property type="entry name" value="Dus"/>
    <property type="match status" value="1"/>
</dbReference>
<dbReference type="InterPro" id="IPR003604">
    <property type="entry name" value="Matrin/U1-like-C_Znf_C2H2"/>
</dbReference>
<evidence type="ECO:0000256" key="3">
    <source>
        <dbReference type="ARBA" id="ARBA00022643"/>
    </source>
</evidence>
<dbReference type="SUPFAM" id="SSF51621">
    <property type="entry name" value="Phosphoenolpyruvate/pyruvate domain"/>
    <property type="match status" value="1"/>
</dbReference>
<protein>
    <recommendedName>
        <fullName evidence="8">U1-type domain-containing protein</fullName>
    </recommendedName>
</protein>
<dbReference type="GO" id="GO:0008270">
    <property type="term" value="F:zinc ion binding"/>
    <property type="evidence" value="ECO:0007669"/>
    <property type="project" value="InterPro"/>
</dbReference>
<dbReference type="Pfam" id="PF13714">
    <property type="entry name" value="PEP_mutase"/>
    <property type="match status" value="1"/>
</dbReference>
<dbReference type="Gene3D" id="3.20.20.60">
    <property type="entry name" value="Phosphoenolpyruvate-binding domains"/>
    <property type="match status" value="1"/>
</dbReference>
<dbReference type="InterPro" id="IPR052582">
    <property type="entry name" value="tRNA-DUS-like"/>
</dbReference>
<dbReference type="SUPFAM" id="SSF51395">
    <property type="entry name" value="FMN-linked oxidoreductases"/>
    <property type="match status" value="1"/>
</dbReference>
<reference evidence="9" key="1">
    <citation type="submission" date="2021-12" db="EMBL/GenBank/DDBJ databases">
        <title>Prjna785345.</title>
        <authorList>
            <person name="Rujirawat T."/>
            <person name="Krajaejun T."/>
        </authorList>
    </citation>
    <scope>NUCLEOTIDE SEQUENCE</scope>
    <source>
        <strain evidence="9">Pi057C3</strain>
    </source>
</reference>
<dbReference type="InterPro" id="IPR015813">
    <property type="entry name" value="Pyrv/PenolPyrv_kinase-like_dom"/>
</dbReference>
<dbReference type="PROSITE" id="PS01136">
    <property type="entry name" value="UPF0034"/>
    <property type="match status" value="1"/>
</dbReference>
<dbReference type="InterPro" id="IPR018517">
    <property type="entry name" value="tRNA_hU_synthase_CS"/>
</dbReference>
<dbReference type="GO" id="GO:0017150">
    <property type="term" value="F:tRNA dihydrouridine synthase activity"/>
    <property type="evidence" value="ECO:0007669"/>
    <property type="project" value="InterPro"/>
</dbReference>
<feature type="repeat" description="ANK" evidence="6">
    <location>
        <begin position="1216"/>
        <end position="1248"/>
    </location>
</feature>
<evidence type="ECO:0000256" key="5">
    <source>
        <dbReference type="ARBA" id="ARBA00023002"/>
    </source>
</evidence>
<dbReference type="SMART" id="SM00248">
    <property type="entry name" value="ANK"/>
    <property type="match status" value="9"/>
</dbReference>
<keyword evidence="10" id="KW-1185">Reference proteome</keyword>
<dbReference type="InterPro" id="IPR039556">
    <property type="entry name" value="ICL/PEPM"/>
</dbReference>
<dbReference type="CDD" id="cd00377">
    <property type="entry name" value="ICL_PEPM"/>
    <property type="match status" value="1"/>
</dbReference>
<gene>
    <name evidence="9" type="ORF">P43SY_008535</name>
</gene>
<dbReference type="Pfam" id="PF12796">
    <property type="entry name" value="Ank_2"/>
    <property type="match status" value="1"/>
</dbReference>
<feature type="repeat" description="ANK" evidence="6">
    <location>
        <begin position="1250"/>
        <end position="1284"/>
    </location>
</feature>
<sequence length="1318" mass="144405">MSELYRNAVCLAPMVRAGTLPLRLLSLRYGADLVYGEEIIDKRIIATTRVENAVLNTIDYVSKNGDSVVFRTCAEERGKVVFQIGTADPQLALRAAQHVARDVAAIDVNMGCPKHFSIQGGMGAALLQKRDIIKTLSSNLDIPVSAKIRLFPTTEETIEFAKALQDAGAVAIGLHARRVDERPVDDAHWDLLTPVVKALSVPVLVNGDIFNREHLEQIQQVSGASSFLIARGALSNASIFRREGMLDSRQVVLDYLKVAAETDNVFQNTKYNLSRMLPSKVDEAMAADPAGVPVTVAELGATKDNLQMFSLWNLQDLYQEHQARFQAKATELGQDSSTALPKGLEHKYDDAHVLNRQFFCDVCQLQMLSDKDVELHVKGKRHKKKVRANSAATLSEQVARSTATGSEENSEPAAKRLKCLAQPPELTPSSLPRPEHEGIVVMPCCYDGLTAKLIERAGFELTFMSGFGVSAVHGFPDTQLLSFGEMERAAKDVCAALRHTPCIGDGDTGYGNALNVKRTVVAYMQAGMAGIMLEDQVAPKRCGHTKGKSVVSRDEAFARLRAAVDARRESNMDIVIMARTDARATHSLDEAIARCQEFVRLGADITFLEAPQSLDEMARYCRDVPGPKMANMLENGLTPVLPPAQLAAMGFKIAAYPLTLLSASIKTMERALDLLKHQPHDAASETTSAERENAAPCAELNAMLCDFAHVKDVVGFTEYYQEEARYSHTQTAHALLAAAARSSDVAVVVAYLELPAVRQNVDAAEEHLARTRGFVGGWEGHWFQAREPEGSFLRFCVENDLVEMVEFFVCSSLARRVFPGAAHEIVARAAESGDVSAFAACFEHPTLRAAIRENEVELEEQSTTYDWREYWFQSPQESFLHACIVNDHLEIVEFLVASTLAQQLFPRAISSFFLPRSIRIAGEVGNVGVLEAILSKAELMDEYGECTYIPHLAIRALAGGQLDAVKVMVAHGYDISESLRYDWGIPNDDKFAAFVLDSLVDVNEGTDGYGSLLHRPFEQTNMSDVARVVRMMLERGVDPNLGFHMDDPPLHAAVIRTSVDVINALIDYGVDIERRKWECLTALMRASMGDCEDSPTAYAAQAWNFDIMRFLLRLGADPNRQTDNGRTPLINISLFEFDGELGEAEEAAHHLLAAGADPHVMDDGGMSALHHAAASPAGIGLASILKKGCDVNFRPAGIGLASILKKGCDVNFRSAKGWTALHYAVEAKNRRTAEMLMRHGADVNTQDPSTAKTALHVAASDSDPDTKLLHLLCSYGANVKTKDSDGRTAMELLALNGEWRREPANQAMIDQMLRGAVE</sequence>
<feature type="domain" description="U1-type" evidence="8">
    <location>
        <begin position="355"/>
        <end position="389"/>
    </location>
</feature>
<keyword evidence="5" id="KW-0560">Oxidoreductase</keyword>
<dbReference type="PANTHER" id="PTHR45936:SF1">
    <property type="entry name" value="TRNA-DIHYDROURIDINE(20) SYNTHASE [NAD(P)+]-LIKE"/>
    <property type="match status" value="1"/>
</dbReference>
<comment type="cofactor">
    <cofactor evidence="1">
        <name>FMN</name>
        <dbReference type="ChEBI" id="CHEBI:58210"/>
    </cofactor>
</comment>
<dbReference type="SMART" id="SM00451">
    <property type="entry name" value="ZnF_U1"/>
    <property type="match status" value="1"/>
</dbReference>
<evidence type="ECO:0000256" key="4">
    <source>
        <dbReference type="ARBA" id="ARBA00022694"/>
    </source>
</evidence>
<dbReference type="Gene3D" id="3.20.20.70">
    <property type="entry name" value="Aldolase class I"/>
    <property type="match status" value="1"/>
</dbReference>
<evidence type="ECO:0000256" key="7">
    <source>
        <dbReference type="SAM" id="MobiDB-lite"/>
    </source>
</evidence>
<dbReference type="PANTHER" id="PTHR45936">
    <property type="entry name" value="TRNA-DIHYDROURIDINE(20) SYNTHASE [NAD(P)+]-LIKE"/>
    <property type="match status" value="1"/>
</dbReference>
<dbReference type="PROSITE" id="PS50088">
    <property type="entry name" value="ANK_REPEAT"/>
    <property type="match status" value="3"/>
</dbReference>
<feature type="repeat" description="ANK" evidence="6">
    <location>
        <begin position="1045"/>
        <end position="1077"/>
    </location>
</feature>
<comment type="caution">
    <text evidence="9">The sequence shown here is derived from an EMBL/GenBank/DDBJ whole genome shotgun (WGS) entry which is preliminary data.</text>
</comment>
<dbReference type="PROSITE" id="PS50297">
    <property type="entry name" value="ANK_REP_REGION"/>
    <property type="match status" value="3"/>
</dbReference>
<dbReference type="EMBL" id="JAKCXM010000003">
    <property type="protein sequence ID" value="KAJ0409663.1"/>
    <property type="molecule type" value="Genomic_DNA"/>
</dbReference>
<dbReference type="CDD" id="cd02801">
    <property type="entry name" value="DUS_like_FMN"/>
    <property type="match status" value="1"/>
</dbReference>
<accession>A0AAD5LQY3</accession>
<evidence type="ECO:0000259" key="8">
    <source>
        <dbReference type="SMART" id="SM00451"/>
    </source>
</evidence>